<dbReference type="STRING" id="1348853.LK12_18465"/>
<comment type="caution">
    <text evidence="3">The sequence shown here is derived from an EMBL/GenBank/DDBJ whole genome shotgun (WGS) entry which is preliminary data.</text>
</comment>
<accession>A0A0B1ZKS6</accession>
<protein>
    <recommendedName>
        <fullName evidence="2">SnoaL-like domain-containing protein</fullName>
    </recommendedName>
</protein>
<dbReference type="OrthoDB" id="7191104at2"/>
<keyword evidence="4" id="KW-1185">Reference proteome</keyword>
<gene>
    <name evidence="3" type="ORF">LK12_18465</name>
</gene>
<evidence type="ECO:0000256" key="1">
    <source>
        <dbReference type="SAM" id="MobiDB-lite"/>
    </source>
</evidence>
<dbReference type="EMBL" id="JTDI01000006">
    <property type="protein sequence ID" value="KHK89890.1"/>
    <property type="molecule type" value="Genomic_DNA"/>
</dbReference>
<dbReference type="Gene3D" id="3.10.450.50">
    <property type="match status" value="1"/>
</dbReference>
<evidence type="ECO:0000313" key="4">
    <source>
        <dbReference type="Proteomes" id="UP000031057"/>
    </source>
</evidence>
<dbReference type="CDD" id="cd00531">
    <property type="entry name" value="NTF2_like"/>
    <property type="match status" value="1"/>
</dbReference>
<dbReference type="SUPFAM" id="SSF54427">
    <property type="entry name" value="NTF2-like"/>
    <property type="match status" value="1"/>
</dbReference>
<organism evidence="3 4">
    <name type="scientific">Novosphingobium malaysiense</name>
    <dbReference type="NCBI Taxonomy" id="1348853"/>
    <lineage>
        <taxon>Bacteria</taxon>
        <taxon>Pseudomonadati</taxon>
        <taxon>Pseudomonadota</taxon>
        <taxon>Alphaproteobacteria</taxon>
        <taxon>Sphingomonadales</taxon>
        <taxon>Sphingomonadaceae</taxon>
        <taxon>Novosphingobium</taxon>
    </lineage>
</organism>
<dbReference type="Proteomes" id="UP000031057">
    <property type="component" value="Unassembled WGS sequence"/>
</dbReference>
<evidence type="ECO:0000313" key="3">
    <source>
        <dbReference type="EMBL" id="KHK89890.1"/>
    </source>
</evidence>
<feature type="compositionally biased region" description="Polar residues" evidence="1">
    <location>
        <begin position="172"/>
        <end position="184"/>
    </location>
</feature>
<sequence>MATVTETGFDLEAEIRDLAARRDITDAVQRYMRGLDRLDADLQRTAFHADATIDCGLMKGSVDEFVTFAQDLLADMDATHHLLGQVRIELDGETAQGECYFQAWHRTAGEDGGVRDLFIAGRYIDDYACRDGEWRISARTLVTDWVKDDPGSLDFFAANPSAPRGARGGADLSQTRTSSPQAKI</sequence>
<reference evidence="3 4" key="1">
    <citation type="submission" date="2014-10" db="EMBL/GenBank/DDBJ databases">
        <title>Genome sequence of Novosphingobium malaysiense MUSC 273(T).</title>
        <authorList>
            <person name="Lee L.-H."/>
        </authorList>
    </citation>
    <scope>NUCLEOTIDE SEQUENCE [LARGE SCALE GENOMIC DNA]</scope>
    <source>
        <strain evidence="3 4">MUSC 273</strain>
    </source>
</reference>
<dbReference type="AlphaFoldDB" id="A0A0B1ZKS6"/>
<name>A0A0B1ZKS6_9SPHN</name>
<dbReference type="InterPro" id="IPR037401">
    <property type="entry name" value="SnoaL-like"/>
</dbReference>
<dbReference type="Pfam" id="PF13577">
    <property type="entry name" value="SnoaL_4"/>
    <property type="match status" value="1"/>
</dbReference>
<evidence type="ECO:0000259" key="2">
    <source>
        <dbReference type="Pfam" id="PF13577"/>
    </source>
</evidence>
<dbReference type="InterPro" id="IPR032710">
    <property type="entry name" value="NTF2-like_dom_sf"/>
</dbReference>
<proteinExistence type="predicted"/>
<dbReference type="RefSeq" id="WP_039287360.1">
    <property type="nucleotide sequence ID" value="NZ_JTDI01000006.1"/>
</dbReference>
<feature type="region of interest" description="Disordered" evidence="1">
    <location>
        <begin position="157"/>
        <end position="184"/>
    </location>
</feature>
<feature type="domain" description="SnoaL-like" evidence="2">
    <location>
        <begin position="17"/>
        <end position="140"/>
    </location>
</feature>